<sequence length="144" mass="16794">MLNDQNGTQNLTTQIKDKEQELDKILECEETWWKQRSRELWLQHGDKNTKFFHMKANIRRSKNQIEKITDSQGHTHNDDDGIEKVLVNHFKTLFTKQDTQDITDTIQVVAGKINTNMYQELSKAFSKEEVFQAIKDMKALAAPG</sequence>
<gene>
    <name evidence="1" type="ORF">L195_g060173</name>
</gene>
<dbReference type="EMBL" id="ASHM01136621">
    <property type="protein sequence ID" value="PNX60422.1"/>
    <property type="molecule type" value="Genomic_DNA"/>
</dbReference>
<feature type="non-terminal residue" evidence="1">
    <location>
        <position position="144"/>
    </location>
</feature>
<dbReference type="AlphaFoldDB" id="A0A2K3K2E2"/>
<reference evidence="1 2" key="1">
    <citation type="journal article" date="2014" name="Am. J. Bot.">
        <title>Genome assembly and annotation for red clover (Trifolium pratense; Fabaceae).</title>
        <authorList>
            <person name="Istvanek J."/>
            <person name="Jaros M."/>
            <person name="Krenek A."/>
            <person name="Repkova J."/>
        </authorList>
    </citation>
    <scope>NUCLEOTIDE SEQUENCE [LARGE SCALE GENOMIC DNA]</scope>
    <source>
        <strain evidence="2">cv. Tatra</strain>
        <tissue evidence="1">Young leaves</tissue>
    </source>
</reference>
<reference evidence="1 2" key="2">
    <citation type="journal article" date="2017" name="Front. Plant Sci.">
        <title>Gene Classification and Mining of Molecular Markers Useful in Red Clover (Trifolium pratense) Breeding.</title>
        <authorList>
            <person name="Istvanek J."/>
            <person name="Dluhosova J."/>
            <person name="Dluhos P."/>
            <person name="Patkova L."/>
            <person name="Nedelnik J."/>
            <person name="Repkova J."/>
        </authorList>
    </citation>
    <scope>NUCLEOTIDE SEQUENCE [LARGE SCALE GENOMIC DNA]</scope>
    <source>
        <strain evidence="2">cv. Tatra</strain>
        <tissue evidence="1">Young leaves</tissue>
    </source>
</reference>
<accession>A0A2K3K2E2</accession>
<proteinExistence type="predicted"/>
<name>A0A2K3K2E2_TRIPR</name>
<comment type="caution">
    <text evidence="1">The sequence shown here is derived from an EMBL/GenBank/DDBJ whole genome shotgun (WGS) entry which is preliminary data.</text>
</comment>
<organism evidence="1 2">
    <name type="scientific">Trifolium pratense</name>
    <name type="common">Red clover</name>
    <dbReference type="NCBI Taxonomy" id="57577"/>
    <lineage>
        <taxon>Eukaryota</taxon>
        <taxon>Viridiplantae</taxon>
        <taxon>Streptophyta</taxon>
        <taxon>Embryophyta</taxon>
        <taxon>Tracheophyta</taxon>
        <taxon>Spermatophyta</taxon>
        <taxon>Magnoliopsida</taxon>
        <taxon>eudicotyledons</taxon>
        <taxon>Gunneridae</taxon>
        <taxon>Pentapetalae</taxon>
        <taxon>rosids</taxon>
        <taxon>fabids</taxon>
        <taxon>Fabales</taxon>
        <taxon>Fabaceae</taxon>
        <taxon>Papilionoideae</taxon>
        <taxon>50 kb inversion clade</taxon>
        <taxon>NPAAA clade</taxon>
        <taxon>Hologalegina</taxon>
        <taxon>IRL clade</taxon>
        <taxon>Trifolieae</taxon>
        <taxon>Trifolium</taxon>
    </lineage>
</organism>
<dbReference type="Proteomes" id="UP000236291">
    <property type="component" value="Unassembled WGS sequence"/>
</dbReference>
<protein>
    <submittedName>
        <fullName evidence="1">Uncharacterized protein</fullName>
    </submittedName>
</protein>
<evidence type="ECO:0000313" key="2">
    <source>
        <dbReference type="Proteomes" id="UP000236291"/>
    </source>
</evidence>
<evidence type="ECO:0000313" key="1">
    <source>
        <dbReference type="EMBL" id="PNX60422.1"/>
    </source>
</evidence>